<feature type="compositionally biased region" description="Polar residues" evidence="1">
    <location>
        <begin position="351"/>
        <end position="380"/>
    </location>
</feature>
<feature type="region of interest" description="Disordered" evidence="1">
    <location>
        <begin position="347"/>
        <end position="394"/>
    </location>
</feature>
<feature type="compositionally biased region" description="Acidic residues" evidence="1">
    <location>
        <begin position="383"/>
        <end position="394"/>
    </location>
</feature>
<keyword evidence="3" id="KW-1185">Reference proteome</keyword>
<evidence type="ECO:0000313" key="3">
    <source>
        <dbReference type="Proteomes" id="UP000006853"/>
    </source>
</evidence>
<name>A0A1G4KP34_KOMPC</name>
<dbReference type="AlphaFoldDB" id="A0A1G4KP34"/>
<protein>
    <submittedName>
        <fullName evidence="2">Uncharacterized protein</fullName>
    </submittedName>
</protein>
<reference evidence="2 3" key="2">
    <citation type="journal article" date="2016" name="FEMS Yeast Res.">
        <title>Curation of the genome annotation of Pichia pastoris (Komagataella phaffii) CBS7435 from gene level to protein function.</title>
        <authorList>
            <person name="Valli M."/>
            <person name="Tatto N.E."/>
            <person name="Peymann A."/>
            <person name="Gruber C."/>
            <person name="Landes N."/>
            <person name="Ekker H."/>
            <person name="Thallinger G.G."/>
            <person name="Mattanovich D."/>
            <person name="Gasser B."/>
            <person name="Graf A.B."/>
        </authorList>
    </citation>
    <scope>GENOME REANNOTATION</scope>
    <source>
        <strain evidence="2 3">ATCC 76273 / CBS 7435 / CECT 11047 / NRRL Y-11430 / Wegner 21-1</strain>
    </source>
</reference>
<proteinExistence type="predicted"/>
<sequence length="394" mass="45558">MIFDRVVTVNAELFKENEPLSYAKEKCYIRFSNFSLQDRWKDVEKKLDQLISTSHPLVTQLESINLKTVQNDILKFIVMNPECDNIDDLLKSDVDNESLYDQCVKLLYEGMKFHLDIEFTTAEIPLTAQIELKDINFLSSPELKDNIKFLYKILLFGSYDSKGYNLQVHCIISENGKPIKILFKVVESLLVNKPVFSIELPFKEDVEVDLFEFLSIYHENMLEYQKNTQQLVYLNQLLDLKLQQNELRVKGMKELVDEIKYEQESAFVQLLNEKKEKLRQLGVGDIDDFDSHSWSNRPRKKMNLGLVKQENDTSNQEINQQTDQQKLLVSQGKVDPQTYADVNVKEEPLTQHASEQTRALSLNDNIPHTDTSSSTNASHTDLSESDDQTDVSDG</sequence>
<evidence type="ECO:0000313" key="2">
    <source>
        <dbReference type="EMBL" id="SCV11766.1"/>
    </source>
</evidence>
<dbReference type="EMBL" id="FR839628">
    <property type="protein sequence ID" value="SCV11766.1"/>
    <property type="molecule type" value="Genomic_DNA"/>
</dbReference>
<organism evidence="2 3">
    <name type="scientific">Komagataella phaffii (strain ATCC 76273 / CBS 7435 / CECT 11047 / NRRL Y-11430 / Wegner 21-1)</name>
    <name type="common">Yeast</name>
    <name type="synonym">Pichia pastoris</name>
    <dbReference type="NCBI Taxonomy" id="981350"/>
    <lineage>
        <taxon>Eukaryota</taxon>
        <taxon>Fungi</taxon>
        <taxon>Dikarya</taxon>
        <taxon>Ascomycota</taxon>
        <taxon>Saccharomycotina</taxon>
        <taxon>Pichiomycetes</taxon>
        <taxon>Pichiales</taxon>
        <taxon>Pichiaceae</taxon>
        <taxon>Komagataella</taxon>
    </lineage>
</organism>
<evidence type="ECO:0000256" key="1">
    <source>
        <dbReference type="SAM" id="MobiDB-lite"/>
    </source>
</evidence>
<gene>
    <name evidence="2" type="ordered locus">PP7435_Chr1-0159</name>
</gene>
<reference evidence="2 3" key="1">
    <citation type="journal article" date="2011" name="J. Biotechnol.">
        <title>High-quality genome sequence of Pichia pastoris CBS7435.</title>
        <authorList>
            <person name="Kuberl A."/>
            <person name="Schneider J."/>
            <person name="Thallinger G.G."/>
            <person name="Anderl I."/>
            <person name="Wibberg D."/>
            <person name="Hajek T."/>
            <person name="Jaenicke S."/>
            <person name="Brinkrolf K."/>
            <person name="Goesmann A."/>
            <person name="Szczepanowski R."/>
            <person name="Puhler A."/>
            <person name="Schwab H."/>
            <person name="Glieder A."/>
            <person name="Pichler H."/>
        </authorList>
    </citation>
    <scope>NUCLEOTIDE SEQUENCE [LARGE SCALE GENOMIC DNA]</scope>
    <source>
        <strain evidence="3">ATCC 76273 / CBS 7435 / CECT 11047 / NRRL Y-11430 / Wegner 21-1</strain>
    </source>
</reference>
<accession>A0A1G4KP34</accession>
<dbReference type="Proteomes" id="UP000006853">
    <property type="component" value="Chromosome 1"/>
</dbReference>